<keyword evidence="4" id="KW-1185">Reference proteome</keyword>
<keyword evidence="2" id="KW-0812">Transmembrane</keyword>
<dbReference type="Proteomes" id="UP000287519">
    <property type="component" value="Unassembled WGS sequence"/>
</dbReference>
<evidence type="ECO:0000256" key="1">
    <source>
        <dbReference type="SAM" id="MobiDB-lite"/>
    </source>
</evidence>
<feature type="transmembrane region" description="Helical" evidence="2">
    <location>
        <begin position="20"/>
        <end position="38"/>
    </location>
</feature>
<sequence>MTIRQTANCALGVARLAFDAAAAVLSVAVAVPVAFVAGEARTMAHTARGDITPAPEHSDREHVHDLGTVVELS</sequence>
<accession>A0A402C9S4</accession>
<feature type="compositionally biased region" description="Basic and acidic residues" evidence="1">
    <location>
        <begin position="56"/>
        <end position="65"/>
    </location>
</feature>
<evidence type="ECO:0000313" key="3">
    <source>
        <dbReference type="EMBL" id="GCE40341.1"/>
    </source>
</evidence>
<dbReference type="EMBL" id="BHYM01000036">
    <property type="protein sequence ID" value="GCE40341.1"/>
    <property type="molecule type" value="Genomic_DNA"/>
</dbReference>
<dbReference type="AlphaFoldDB" id="A0A402C9S4"/>
<keyword evidence="2" id="KW-1133">Transmembrane helix</keyword>
<protein>
    <submittedName>
        <fullName evidence="3">Uncharacterized protein</fullName>
    </submittedName>
</protein>
<dbReference type="OrthoDB" id="4484490at2"/>
<keyword evidence="2" id="KW-0472">Membrane</keyword>
<gene>
    <name evidence="3" type="ORF">Rhow_003984</name>
</gene>
<organism evidence="3 4">
    <name type="scientific">Rhodococcus wratislaviensis</name>
    <name type="common">Tsukamurella wratislaviensis</name>
    <dbReference type="NCBI Taxonomy" id="44752"/>
    <lineage>
        <taxon>Bacteria</taxon>
        <taxon>Bacillati</taxon>
        <taxon>Actinomycetota</taxon>
        <taxon>Actinomycetes</taxon>
        <taxon>Mycobacteriales</taxon>
        <taxon>Nocardiaceae</taxon>
        <taxon>Rhodococcus</taxon>
    </lineage>
</organism>
<dbReference type="RefSeq" id="WP_124392632.1">
    <property type="nucleotide sequence ID" value="NZ_BHYM01000036.1"/>
</dbReference>
<comment type="caution">
    <text evidence="3">The sequence shown here is derived from an EMBL/GenBank/DDBJ whole genome shotgun (WGS) entry which is preliminary data.</text>
</comment>
<proteinExistence type="predicted"/>
<evidence type="ECO:0000256" key="2">
    <source>
        <dbReference type="SAM" id="Phobius"/>
    </source>
</evidence>
<reference evidence="3 4" key="1">
    <citation type="submission" date="2018-11" db="EMBL/GenBank/DDBJ databases">
        <title>Microbial catabolism of amino acid.</title>
        <authorList>
            <person name="Hibi M."/>
            <person name="Ogawa J."/>
        </authorList>
    </citation>
    <scope>NUCLEOTIDE SEQUENCE [LARGE SCALE GENOMIC DNA]</scope>
    <source>
        <strain evidence="3 4">C31-06</strain>
    </source>
</reference>
<name>A0A402C9S4_RHOWR</name>
<feature type="region of interest" description="Disordered" evidence="1">
    <location>
        <begin position="51"/>
        <end position="73"/>
    </location>
</feature>
<evidence type="ECO:0000313" key="4">
    <source>
        <dbReference type="Proteomes" id="UP000287519"/>
    </source>
</evidence>